<protein>
    <submittedName>
        <fullName evidence="8">Aromatic-amino-acid transaminase</fullName>
    </submittedName>
</protein>
<evidence type="ECO:0000313" key="9">
    <source>
        <dbReference type="Proteomes" id="UP000192934"/>
    </source>
</evidence>
<comment type="similarity">
    <text evidence="2">Belongs to the class-I pyridoxal-phosphate-dependent aminotransferase family.</text>
</comment>
<dbReference type="Pfam" id="PF00155">
    <property type="entry name" value="Aminotran_1_2"/>
    <property type="match status" value="1"/>
</dbReference>
<dbReference type="PANTHER" id="PTHR11879:SF22">
    <property type="entry name" value="ASPARTATE AMINOTRANSFERASE, MITOCHONDRIAL"/>
    <property type="match status" value="1"/>
</dbReference>
<dbReference type="NCBIfam" id="NF006719">
    <property type="entry name" value="PRK09257.1"/>
    <property type="match status" value="1"/>
</dbReference>
<dbReference type="CDD" id="cd00609">
    <property type="entry name" value="AAT_like"/>
    <property type="match status" value="1"/>
</dbReference>
<dbReference type="InterPro" id="IPR015424">
    <property type="entry name" value="PyrdxlP-dep_Trfase"/>
</dbReference>
<evidence type="ECO:0000259" key="7">
    <source>
        <dbReference type="Pfam" id="PF00155"/>
    </source>
</evidence>
<dbReference type="InterPro" id="IPR004839">
    <property type="entry name" value="Aminotransferase_I/II_large"/>
</dbReference>
<dbReference type="SUPFAM" id="SSF53383">
    <property type="entry name" value="PLP-dependent transferases"/>
    <property type="match status" value="1"/>
</dbReference>
<dbReference type="Gene3D" id="3.90.1150.10">
    <property type="entry name" value="Aspartate Aminotransferase, domain 1"/>
    <property type="match status" value="1"/>
</dbReference>
<dbReference type="Proteomes" id="UP000192934">
    <property type="component" value="Chromosome I"/>
</dbReference>
<dbReference type="InterPro" id="IPR000796">
    <property type="entry name" value="Asp_trans"/>
</dbReference>
<evidence type="ECO:0000313" key="8">
    <source>
        <dbReference type="EMBL" id="SMF77883.1"/>
    </source>
</evidence>
<sequence>MTQEAHAVEGKTLFERLEAQPADALLALIALSRADTRPDKIDLGVGVYRDAAGNTPILRAVKAAERVLIETQDTKTYLGSAGDERFVELIKPIVFGAQAAPNDAIVGVQTPGGCGALRLGAELIRVAGGGARIFVGQPTWPNHMPLIGSAGVPIVQYPYYDPRSRTVLFDAMMDALEGANAGDVVLLHGCCHNPTGADLDLNQWRAVADLVSRRGLVPFVDLAYQGLGNGLEEDAAGTRLVVEAADQALVAQSCDKNFGLYRERTGALFAKGTSAKNAQIILGNLLGLARTSWSMPPDHGAAVVRIILDTPELAADWRAELREMLARIRELRARIAAADPRLAYIDDQNGMFSILPLTPDQVLELRAAHGIYVAGSGRFNVAGLSDDNVDRFAAAVLSFLPEPADA</sequence>
<evidence type="ECO:0000256" key="4">
    <source>
        <dbReference type="ARBA" id="ARBA00022576"/>
    </source>
</evidence>
<gene>
    <name evidence="8" type="ORF">SAMN06295910_2637</name>
</gene>
<dbReference type="PRINTS" id="PR00799">
    <property type="entry name" value="TRANSAMINASE"/>
</dbReference>
<dbReference type="GO" id="GO:0004838">
    <property type="term" value="F:L-tyrosine-2-oxoglutarate transaminase activity"/>
    <property type="evidence" value="ECO:0007669"/>
    <property type="project" value="TreeGrafter"/>
</dbReference>
<dbReference type="InterPro" id="IPR015422">
    <property type="entry name" value="PyrdxlP-dep_Trfase_small"/>
</dbReference>
<dbReference type="GO" id="GO:0042802">
    <property type="term" value="F:identical protein binding"/>
    <property type="evidence" value="ECO:0007669"/>
    <property type="project" value="TreeGrafter"/>
</dbReference>
<keyword evidence="9" id="KW-1185">Reference proteome</keyword>
<keyword evidence="4" id="KW-0032">Aminotransferase</keyword>
<dbReference type="GO" id="GO:0033585">
    <property type="term" value="P:L-phenylalanine biosynthetic process from chorismate via phenylpyruvate"/>
    <property type="evidence" value="ECO:0007669"/>
    <property type="project" value="TreeGrafter"/>
</dbReference>
<proteinExistence type="inferred from homology"/>
<evidence type="ECO:0000256" key="6">
    <source>
        <dbReference type="ARBA" id="ARBA00022898"/>
    </source>
</evidence>
<dbReference type="RefSeq" id="WP_197685116.1">
    <property type="nucleotide sequence ID" value="NZ_LT840185.1"/>
</dbReference>
<dbReference type="GO" id="GO:0005829">
    <property type="term" value="C:cytosol"/>
    <property type="evidence" value="ECO:0007669"/>
    <property type="project" value="TreeGrafter"/>
</dbReference>
<name>A0A1X7H1Z4_9SPHN</name>
<keyword evidence="6" id="KW-0663">Pyridoxal phosphate</keyword>
<evidence type="ECO:0000256" key="5">
    <source>
        <dbReference type="ARBA" id="ARBA00022679"/>
    </source>
</evidence>
<comment type="subunit">
    <text evidence="3">Homodimer.</text>
</comment>
<reference evidence="9" key="1">
    <citation type="submission" date="2017-04" db="EMBL/GenBank/DDBJ databases">
        <authorList>
            <person name="Varghese N."/>
            <person name="Submissions S."/>
        </authorList>
    </citation>
    <scope>NUCLEOTIDE SEQUENCE [LARGE SCALE GENOMIC DNA]</scope>
    <source>
        <strain evidence="9">Dd16</strain>
    </source>
</reference>
<dbReference type="STRING" id="941907.SAMN06295910_2637"/>
<organism evidence="8 9">
    <name type="scientific">Allosphingosinicella indica</name>
    <dbReference type="NCBI Taxonomy" id="941907"/>
    <lineage>
        <taxon>Bacteria</taxon>
        <taxon>Pseudomonadati</taxon>
        <taxon>Pseudomonadota</taxon>
        <taxon>Alphaproteobacteria</taxon>
        <taxon>Sphingomonadales</taxon>
        <taxon>Sphingomonadaceae</taxon>
        <taxon>Allosphingosinicella</taxon>
    </lineage>
</organism>
<dbReference type="AlphaFoldDB" id="A0A1X7H1Z4"/>
<evidence type="ECO:0000256" key="2">
    <source>
        <dbReference type="ARBA" id="ARBA00007441"/>
    </source>
</evidence>
<dbReference type="EMBL" id="LT840185">
    <property type="protein sequence ID" value="SMF77883.1"/>
    <property type="molecule type" value="Genomic_DNA"/>
</dbReference>
<evidence type="ECO:0000256" key="3">
    <source>
        <dbReference type="ARBA" id="ARBA00011738"/>
    </source>
</evidence>
<feature type="domain" description="Aminotransferase class I/classII large" evidence="7">
    <location>
        <begin position="39"/>
        <end position="395"/>
    </location>
</feature>
<dbReference type="PANTHER" id="PTHR11879">
    <property type="entry name" value="ASPARTATE AMINOTRANSFERASE"/>
    <property type="match status" value="1"/>
</dbReference>
<dbReference type="Gene3D" id="3.40.640.10">
    <property type="entry name" value="Type I PLP-dependent aspartate aminotransferase-like (Major domain)"/>
    <property type="match status" value="1"/>
</dbReference>
<accession>A0A1X7H1Z4</accession>
<dbReference type="GO" id="GO:0030170">
    <property type="term" value="F:pyridoxal phosphate binding"/>
    <property type="evidence" value="ECO:0007669"/>
    <property type="project" value="InterPro"/>
</dbReference>
<dbReference type="InterPro" id="IPR015421">
    <property type="entry name" value="PyrdxlP-dep_Trfase_major"/>
</dbReference>
<evidence type="ECO:0000256" key="1">
    <source>
        <dbReference type="ARBA" id="ARBA00001933"/>
    </source>
</evidence>
<comment type="cofactor">
    <cofactor evidence="1">
        <name>pyridoxal 5'-phosphate</name>
        <dbReference type="ChEBI" id="CHEBI:597326"/>
    </cofactor>
</comment>
<dbReference type="GO" id="GO:0004069">
    <property type="term" value="F:L-aspartate:2-oxoglutarate aminotransferase activity"/>
    <property type="evidence" value="ECO:0007669"/>
    <property type="project" value="TreeGrafter"/>
</dbReference>
<keyword evidence="5" id="KW-0808">Transferase</keyword>